<keyword evidence="6 8" id="KW-1133">Transmembrane helix</keyword>
<dbReference type="GO" id="GO:0099621">
    <property type="term" value="F:undecaprenyl-phosphate 4-deoxy-4-formamido-L-arabinose transferase activity"/>
    <property type="evidence" value="ECO:0007669"/>
    <property type="project" value="TreeGrafter"/>
</dbReference>
<dbReference type="InterPro" id="IPR029044">
    <property type="entry name" value="Nucleotide-diphossugar_trans"/>
</dbReference>
<evidence type="ECO:0000256" key="3">
    <source>
        <dbReference type="ARBA" id="ARBA00022679"/>
    </source>
</evidence>
<evidence type="ECO:0000256" key="1">
    <source>
        <dbReference type="ARBA" id="ARBA00022475"/>
    </source>
</evidence>
<feature type="transmembrane region" description="Helical" evidence="8">
    <location>
        <begin position="266"/>
        <end position="288"/>
    </location>
</feature>
<protein>
    <submittedName>
        <fullName evidence="10">Glycosyltransferase involved in cell wall bisynthesis</fullName>
    </submittedName>
</protein>
<name>A0A1H7LE50_9SPHI</name>
<keyword evidence="4 8" id="KW-0812">Transmembrane</keyword>
<evidence type="ECO:0000256" key="5">
    <source>
        <dbReference type="ARBA" id="ARBA00022985"/>
    </source>
</evidence>
<evidence type="ECO:0000256" key="2">
    <source>
        <dbReference type="ARBA" id="ARBA00022676"/>
    </source>
</evidence>
<evidence type="ECO:0000259" key="9">
    <source>
        <dbReference type="Pfam" id="PF00535"/>
    </source>
</evidence>
<evidence type="ECO:0000256" key="6">
    <source>
        <dbReference type="ARBA" id="ARBA00022989"/>
    </source>
</evidence>
<dbReference type="STRING" id="332977.SAMN05421740_103124"/>
<keyword evidence="3 10" id="KW-0808">Transferase</keyword>
<feature type="domain" description="Glycosyltransferase 2-like" evidence="9">
    <location>
        <begin position="8"/>
        <end position="153"/>
    </location>
</feature>
<dbReference type="EMBL" id="FNZR01000003">
    <property type="protein sequence ID" value="SEK96775.1"/>
    <property type="molecule type" value="Genomic_DNA"/>
</dbReference>
<keyword evidence="2" id="KW-0328">Glycosyltransferase</keyword>
<evidence type="ECO:0000313" key="10">
    <source>
        <dbReference type="EMBL" id="SEK96775.1"/>
    </source>
</evidence>
<keyword evidence="5" id="KW-0448">Lipopolysaccharide biosynthesis</keyword>
<evidence type="ECO:0000256" key="4">
    <source>
        <dbReference type="ARBA" id="ARBA00022692"/>
    </source>
</evidence>
<dbReference type="AlphaFoldDB" id="A0A1H7LE50"/>
<dbReference type="CDD" id="cd04187">
    <property type="entry name" value="DPM1_like_bac"/>
    <property type="match status" value="1"/>
</dbReference>
<dbReference type="GO" id="GO:0005886">
    <property type="term" value="C:plasma membrane"/>
    <property type="evidence" value="ECO:0007669"/>
    <property type="project" value="TreeGrafter"/>
</dbReference>
<gene>
    <name evidence="10" type="ORF">SAMN05421740_103124</name>
</gene>
<evidence type="ECO:0000256" key="8">
    <source>
        <dbReference type="SAM" id="Phobius"/>
    </source>
</evidence>
<dbReference type="Gene3D" id="3.90.550.10">
    <property type="entry name" value="Spore Coat Polysaccharide Biosynthesis Protein SpsA, Chain A"/>
    <property type="match status" value="1"/>
</dbReference>
<dbReference type="GO" id="GO:0009103">
    <property type="term" value="P:lipopolysaccharide biosynthetic process"/>
    <property type="evidence" value="ECO:0007669"/>
    <property type="project" value="UniProtKB-KW"/>
</dbReference>
<keyword evidence="11" id="KW-1185">Reference proteome</keyword>
<reference evidence="11" key="1">
    <citation type="submission" date="2016-10" db="EMBL/GenBank/DDBJ databases">
        <authorList>
            <person name="Varghese N."/>
            <person name="Submissions S."/>
        </authorList>
    </citation>
    <scope>NUCLEOTIDE SEQUENCE [LARGE SCALE GENOMIC DNA]</scope>
    <source>
        <strain evidence="11">Jip14</strain>
    </source>
</reference>
<feature type="transmembrane region" description="Helical" evidence="8">
    <location>
        <begin position="231"/>
        <end position="254"/>
    </location>
</feature>
<keyword evidence="7 8" id="KW-0472">Membrane</keyword>
<dbReference type="OrthoDB" id="9807778at2"/>
<keyword evidence="1" id="KW-1003">Cell membrane</keyword>
<dbReference type="Proteomes" id="UP000198916">
    <property type="component" value="Unassembled WGS sequence"/>
</dbReference>
<dbReference type="InterPro" id="IPR050256">
    <property type="entry name" value="Glycosyltransferase_2"/>
</dbReference>
<sequence>MDSSRFYSIVIPLYNEEENVPLLISAIASTMGNWRYELILVDDFSSDGTRHAIKKVADPHVVLIEFKKNYGQSSALMAGIDRAKGDYIVTLDGDLQNDPSDIPMMVDVLEAGDYDLVIGERQKRQDNIIRTFPSRIANAIIRRTTKLDIRDHGCALKVFTKDTAKELQLYGESHRFITLLSHLNGARIKQVPVKHHARRFGVSKYGIGRTFKVINDLLLLLFTQRYLQKPIYLFGNLGLLTFSLGFIINVYLLIEKLLGNEIGGRPLLILGVLLVFVGIQFFTIGIVVDLQMKTYYESQDKRPFIIRKISTFEKSKESSSQLG</sequence>
<organism evidence="10 11">
    <name type="scientific">Parapedobacter koreensis</name>
    <dbReference type="NCBI Taxonomy" id="332977"/>
    <lineage>
        <taxon>Bacteria</taxon>
        <taxon>Pseudomonadati</taxon>
        <taxon>Bacteroidota</taxon>
        <taxon>Sphingobacteriia</taxon>
        <taxon>Sphingobacteriales</taxon>
        <taxon>Sphingobacteriaceae</taxon>
        <taxon>Parapedobacter</taxon>
    </lineage>
</organism>
<dbReference type="InterPro" id="IPR001173">
    <property type="entry name" value="Glyco_trans_2-like"/>
</dbReference>
<proteinExistence type="predicted"/>
<dbReference type="SUPFAM" id="SSF53448">
    <property type="entry name" value="Nucleotide-diphospho-sugar transferases"/>
    <property type="match status" value="1"/>
</dbReference>
<accession>A0A1H7LE50</accession>
<evidence type="ECO:0000313" key="11">
    <source>
        <dbReference type="Proteomes" id="UP000198916"/>
    </source>
</evidence>
<dbReference type="Pfam" id="PF00535">
    <property type="entry name" value="Glycos_transf_2"/>
    <property type="match status" value="1"/>
</dbReference>
<dbReference type="PANTHER" id="PTHR48090:SF3">
    <property type="entry name" value="UNDECAPRENYL-PHOSPHATE 4-DEOXY-4-FORMAMIDO-L-ARABINOSE TRANSFERASE"/>
    <property type="match status" value="1"/>
</dbReference>
<evidence type="ECO:0000256" key="7">
    <source>
        <dbReference type="ARBA" id="ARBA00023136"/>
    </source>
</evidence>
<dbReference type="PANTHER" id="PTHR48090">
    <property type="entry name" value="UNDECAPRENYL-PHOSPHATE 4-DEOXY-4-FORMAMIDO-L-ARABINOSE TRANSFERASE-RELATED"/>
    <property type="match status" value="1"/>
</dbReference>
<dbReference type="RefSeq" id="WP_090604537.1">
    <property type="nucleotide sequence ID" value="NZ_FNZR01000003.1"/>
</dbReference>